<dbReference type="InterPro" id="IPR045357">
    <property type="entry name" value="Aminopeptidase_N-like_N"/>
</dbReference>
<dbReference type="GO" id="GO:0008270">
    <property type="term" value="F:zinc ion binding"/>
    <property type="evidence" value="ECO:0007669"/>
    <property type="project" value="InterPro"/>
</dbReference>
<dbReference type="EMBL" id="CAJVAP010000035">
    <property type="protein sequence ID" value="CAG7620205.1"/>
    <property type="molecule type" value="Genomic_DNA"/>
</dbReference>
<dbReference type="InterPro" id="IPR050344">
    <property type="entry name" value="Peptidase_M1_aminopeptidases"/>
</dbReference>
<evidence type="ECO:0000259" key="3">
    <source>
        <dbReference type="Pfam" id="PF17900"/>
    </source>
</evidence>
<organism evidence="4 5">
    <name type="scientific">Leucobacter soli</name>
    <dbReference type="NCBI Taxonomy" id="2812850"/>
    <lineage>
        <taxon>Bacteria</taxon>
        <taxon>Bacillati</taxon>
        <taxon>Actinomycetota</taxon>
        <taxon>Actinomycetes</taxon>
        <taxon>Micrococcales</taxon>
        <taxon>Microbacteriaceae</taxon>
        <taxon>Leucobacter</taxon>
    </lineage>
</organism>
<evidence type="ECO:0000313" key="4">
    <source>
        <dbReference type="EMBL" id="CAG7620205.1"/>
    </source>
</evidence>
<dbReference type="Pfam" id="PF01433">
    <property type="entry name" value="Peptidase_M1"/>
    <property type="match status" value="1"/>
</dbReference>
<feature type="domain" description="Peptidase M1 membrane alanine aminopeptidase" evidence="2">
    <location>
        <begin position="339"/>
        <end position="485"/>
    </location>
</feature>
<evidence type="ECO:0000256" key="1">
    <source>
        <dbReference type="SAM" id="SignalP"/>
    </source>
</evidence>
<comment type="caution">
    <text evidence="4">The sequence shown here is derived from an EMBL/GenBank/DDBJ whole genome shotgun (WGS) entry which is preliminary data.</text>
</comment>
<dbReference type="PANTHER" id="PTHR11533">
    <property type="entry name" value="PROTEASE M1 ZINC METALLOPROTEASE"/>
    <property type="match status" value="1"/>
</dbReference>
<reference evidence="4" key="1">
    <citation type="submission" date="2021-06" db="EMBL/GenBank/DDBJ databases">
        <authorList>
            <person name="Criscuolo A."/>
        </authorList>
    </citation>
    <scope>NUCLEOTIDE SEQUENCE</scope>
    <source>
        <strain evidence="4">CIP111803</strain>
    </source>
</reference>
<accession>A0A916K0C0</accession>
<evidence type="ECO:0000259" key="2">
    <source>
        <dbReference type="Pfam" id="PF01433"/>
    </source>
</evidence>
<dbReference type="Pfam" id="PF17900">
    <property type="entry name" value="Peptidase_M1_N"/>
    <property type="match status" value="1"/>
</dbReference>
<feature type="chain" id="PRO_5037355840" description="Membrane alanyl aminopeptidase" evidence="1">
    <location>
        <begin position="39"/>
        <end position="772"/>
    </location>
</feature>
<name>A0A916K0C0_9MICO</name>
<dbReference type="InterPro" id="IPR014782">
    <property type="entry name" value="Peptidase_M1_dom"/>
</dbReference>
<keyword evidence="1" id="KW-0732">Signal</keyword>
<dbReference type="GO" id="GO:0008237">
    <property type="term" value="F:metallopeptidase activity"/>
    <property type="evidence" value="ECO:0007669"/>
    <property type="project" value="InterPro"/>
</dbReference>
<dbReference type="AlphaFoldDB" id="A0A916K0C0"/>
<sequence length="772" mass="82923">MHDHHRPRAFWRRSAALATGAALVVSGAILGLPAAAVAAEAGGQSSGDTVFPNVGNSGYDALHYDVSIKYEPTTNAMVSTTTLRATAATALSSFSLDFKGLSVDSVTVNGAPATFERIDDAAATKFKLVVTPAEPVVGEFVTVIEYSGVPAHYVDPDGSWEGWVKTDDGATAVNEPIGAMTWYPNNNTPSDKATHKFTIDIPSKNAAGDSLAAASNGVLRSKNSYTEDGVKRTKWVWNQPEQQATYLSLVSIGAYDVYENDIELLDGRTIREWSFLDSQLTTSQVNTTLASRARIQEVMQWMESRFGPYPGVSAGVVVDRTSLGYALETQDRSYFERSVSFGTLVHEIGHQWFGNAVSPGDWSDIWLNEGPATYLPMAFSYDKGENASTPVQRLRTSWNSRAENHASWAIPPKITSGAQLFNNWSVYQRPGQMLGAMEDILGTETYDEFMSEWVSRNNGSHASQADFYDLASEISGLDFTPFGTAWVNAPTKPAWPGDPDRHELAPASDIAATISGPGRVGGTLSVDLSAWPKVLDDVSISWLVDGEEAEGSDDGTFTLTADHLDAIIGVSVTAQNDRVAPITRVAQRATPVAVGSLPAVAAPKVSGTAQVGKSLTAKPVDWDDANTATYQWLRNGTAIAGATAKKYTVAKTDLGKRLSVRISANRDGYQPKSATSEKTDKVTLQKLNRKPKPVITGKAAVGKTLKVKTGTWNTGVTLKYRWTVAGKKAGTSATYKVKKADAGKRVRVVVTGSKKNFASVSKTSSPVRVAKR</sequence>
<dbReference type="RefSeq" id="WP_218116277.1">
    <property type="nucleotide sequence ID" value="NZ_CAJVAP010000035.1"/>
</dbReference>
<evidence type="ECO:0000313" key="5">
    <source>
        <dbReference type="Proteomes" id="UP000693892"/>
    </source>
</evidence>
<protein>
    <recommendedName>
        <fullName evidence="6">Membrane alanyl aminopeptidase</fullName>
    </recommendedName>
</protein>
<keyword evidence="5" id="KW-1185">Reference proteome</keyword>
<proteinExistence type="predicted"/>
<evidence type="ECO:0008006" key="6">
    <source>
        <dbReference type="Google" id="ProtNLM"/>
    </source>
</evidence>
<feature type="domain" description="Aminopeptidase N-like N-terminal" evidence="3">
    <location>
        <begin position="62"/>
        <end position="247"/>
    </location>
</feature>
<feature type="signal peptide" evidence="1">
    <location>
        <begin position="1"/>
        <end position="38"/>
    </location>
</feature>
<dbReference type="PANTHER" id="PTHR11533:SF297">
    <property type="entry name" value="AMINOPEPTIDASE N"/>
    <property type="match status" value="1"/>
</dbReference>
<gene>
    <name evidence="4" type="ORF">LEUCIP111803_02350</name>
</gene>
<dbReference type="Proteomes" id="UP000693892">
    <property type="component" value="Unassembled WGS sequence"/>
</dbReference>